<dbReference type="SUPFAM" id="SSF56042">
    <property type="entry name" value="PurM C-terminal domain-like"/>
    <property type="match status" value="1"/>
</dbReference>
<dbReference type="PANTHER" id="PTHR30303:SF4">
    <property type="entry name" value="HYDROGENASE EXPRESSION_FORMATION PROTEIN HYPE"/>
    <property type="match status" value="1"/>
</dbReference>
<organism evidence="4 5">
    <name type="scientific">Candidatus Methanocrinis alkalitolerans</name>
    <dbReference type="NCBI Taxonomy" id="3033395"/>
    <lineage>
        <taxon>Archaea</taxon>
        <taxon>Methanobacteriati</taxon>
        <taxon>Methanobacteriota</taxon>
        <taxon>Stenosarchaea group</taxon>
        <taxon>Methanomicrobia</taxon>
        <taxon>Methanotrichales</taxon>
        <taxon>Methanotrichaceae</taxon>
        <taxon>Methanocrinis</taxon>
    </lineage>
</organism>
<dbReference type="SUPFAM" id="SSF55326">
    <property type="entry name" value="PurM N-terminal domain-like"/>
    <property type="match status" value="1"/>
</dbReference>
<evidence type="ECO:0000313" key="4">
    <source>
        <dbReference type="EMBL" id="MDF0593135.1"/>
    </source>
</evidence>
<dbReference type="InterPro" id="IPR016188">
    <property type="entry name" value="PurM-like_N"/>
</dbReference>
<evidence type="ECO:0000256" key="1">
    <source>
        <dbReference type="ARBA" id="ARBA00006243"/>
    </source>
</evidence>
<evidence type="ECO:0000259" key="3">
    <source>
        <dbReference type="Pfam" id="PF02769"/>
    </source>
</evidence>
<dbReference type="Gene3D" id="3.90.650.10">
    <property type="entry name" value="PurM-like C-terminal domain"/>
    <property type="match status" value="1"/>
</dbReference>
<comment type="caution">
    <text evidence="4">The sequence shown here is derived from an EMBL/GenBank/DDBJ whole genome shotgun (WGS) entry which is preliminary data.</text>
</comment>
<feature type="domain" description="PurM-like C-terminal" evidence="3">
    <location>
        <begin position="162"/>
        <end position="319"/>
    </location>
</feature>
<evidence type="ECO:0000259" key="2">
    <source>
        <dbReference type="Pfam" id="PF00586"/>
    </source>
</evidence>
<dbReference type="CDD" id="cd06061">
    <property type="entry name" value="PurM-like1"/>
    <property type="match status" value="1"/>
</dbReference>
<name>A0ABT5XEJ1_9EURY</name>
<dbReference type="InterPro" id="IPR010918">
    <property type="entry name" value="PurM-like_C_dom"/>
</dbReference>
<reference evidence="4 5" key="1">
    <citation type="submission" date="2023-03" db="EMBL/GenBank/DDBJ databases">
        <title>Whole genome sequencing of Methanotrichaceae archaeon M04Ac.</title>
        <authorList>
            <person name="Khomyakova M.A."/>
            <person name="Merkel A.Y."/>
            <person name="Slobodkin A.I."/>
        </authorList>
    </citation>
    <scope>NUCLEOTIDE SEQUENCE [LARGE SCALE GENOMIC DNA]</scope>
    <source>
        <strain evidence="4 5">M04Ac</strain>
    </source>
</reference>
<sequence>MKGPETKIGKIDLSIFSNFILKRLGAEDDTVLVPPFTGVDAGVVDLGDGKVLIVAEDPIFGISGQPLDLFGWYAVHIGASDVAVMGVKPRYMTYTLLMPPETDDIDFRTIVDAIHQAALELDIAIVGGHTGRYPGLAAPLIGGVTVFAVAEEGGYVTPRGARPGDDVILTKGPAIEAAGILATVRENALLKSHPKDLVERAKALCKEMSVVKDAMVAVEAGGVTSMHDATEGGVIGGLFEVANASGVGMIVDEASFIYPEEVKMICDFFGIDPVAAIAEGALIITAKPGSSEEIIRRLHSAGIRASVVGTVTADPGERVMNRSDGRTVPLEIPEQDPFWPVFFESMMDPSG</sequence>
<dbReference type="InterPro" id="IPR036676">
    <property type="entry name" value="PurM-like_C_sf"/>
</dbReference>
<keyword evidence="5" id="KW-1185">Reference proteome</keyword>
<dbReference type="Pfam" id="PF02769">
    <property type="entry name" value="AIRS_C"/>
    <property type="match status" value="1"/>
</dbReference>
<gene>
    <name evidence="4" type="ORF">P0O24_06005</name>
</gene>
<dbReference type="PIRSF" id="PIRSF005644">
    <property type="entry name" value="Hdrgns_mtr_HypE"/>
    <property type="match status" value="1"/>
</dbReference>
<comment type="similarity">
    <text evidence="1">Belongs to the HypE family.</text>
</comment>
<evidence type="ECO:0000313" key="5">
    <source>
        <dbReference type="Proteomes" id="UP001215956"/>
    </source>
</evidence>
<dbReference type="Pfam" id="PF00586">
    <property type="entry name" value="AIRS"/>
    <property type="match status" value="1"/>
</dbReference>
<dbReference type="PANTHER" id="PTHR30303">
    <property type="entry name" value="HYDROGENASE ISOENZYMES FORMATION PROTEIN HYPE"/>
    <property type="match status" value="1"/>
</dbReference>
<proteinExistence type="inferred from homology"/>
<dbReference type="InterPro" id="IPR036921">
    <property type="entry name" value="PurM-like_N_sf"/>
</dbReference>
<dbReference type="Proteomes" id="UP001215956">
    <property type="component" value="Unassembled WGS sequence"/>
</dbReference>
<dbReference type="Gene3D" id="3.30.1330.10">
    <property type="entry name" value="PurM-like, N-terminal domain"/>
    <property type="match status" value="1"/>
</dbReference>
<dbReference type="EMBL" id="JARFPL010000014">
    <property type="protein sequence ID" value="MDF0593135.1"/>
    <property type="molecule type" value="Genomic_DNA"/>
</dbReference>
<dbReference type="RefSeq" id="WP_316968841.1">
    <property type="nucleotide sequence ID" value="NZ_JARFPL010000014.1"/>
</dbReference>
<feature type="domain" description="PurM-like N-terminal" evidence="2">
    <location>
        <begin position="39"/>
        <end position="143"/>
    </location>
</feature>
<dbReference type="InterPro" id="IPR011854">
    <property type="entry name" value="HypE"/>
</dbReference>
<accession>A0ABT5XEJ1</accession>
<protein>
    <submittedName>
        <fullName evidence="4">AIR synthase family protein</fullName>
    </submittedName>
</protein>